<organism evidence="8 9">
    <name type="scientific">Clostridium moniliforme</name>
    <dbReference type="NCBI Taxonomy" id="39489"/>
    <lineage>
        <taxon>Bacteria</taxon>
        <taxon>Bacillati</taxon>
        <taxon>Bacillota</taxon>
        <taxon>Clostridia</taxon>
        <taxon>Eubacteriales</taxon>
        <taxon>Clostridiaceae</taxon>
        <taxon>Clostridium</taxon>
    </lineage>
</organism>
<evidence type="ECO:0000256" key="5">
    <source>
        <dbReference type="ARBA" id="ARBA00022989"/>
    </source>
</evidence>
<evidence type="ECO:0000256" key="6">
    <source>
        <dbReference type="ARBA" id="ARBA00023136"/>
    </source>
</evidence>
<feature type="transmembrane region" description="Helical" evidence="7">
    <location>
        <begin position="214"/>
        <end position="230"/>
    </location>
</feature>
<keyword evidence="6 7" id="KW-0472">Membrane</keyword>
<protein>
    <submittedName>
        <fullName evidence="8">Uncharacterized membrane protein YraQ (UPF0718 family)</fullName>
    </submittedName>
</protein>
<gene>
    <name evidence="8" type="ORF">J2Z53_000854</name>
</gene>
<evidence type="ECO:0000313" key="8">
    <source>
        <dbReference type="EMBL" id="MBP1889273.1"/>
    </source>
</evidence>
<evidence type="ECO:0000256" key="4">
    <source>
        <dbReference type="ARBA" id="ARBA00022692"/>
    </source>
</evidence>
<feature type="transmembrane region" description="Helical" evidence="7">
    <location>
        <begin position="47"/>
        <end position="73"/>
    </location>
</feature>
<feature type="transmembrane region" description="Helical" evidence="7">
    <location>
        <begin position="6"/>
        <end position="35"/>
    </location>
</feature>
<keyword evidence="4 7" id="KW-0812">Transmembrane</keyword>
<keyword evidence="5 7" id="KW-1133">Transmembrane helix</keyword>
<evidence type="ECO:0000313" key="9">
    <source>
        <dbReference type="Proteomes" id="UP000783390"/>
    </source>
</evidence>
<comment type="caution">
    <text evidence="8">The sequence shown here is derived from an EMBL/GenBank/DDBJ whole genome shotgun (WGS) entry which is preliminary data.</text>
</comment>
<keyword evidence="9" id="KW-1185">Reference proteome</keyword>
<feature type="transmembrane region" description="Helical" evidence="7">
    <location>
        <begin position="85"/>
        <end position="108"/>
    </location>
</feature>
<dbReference type="PANTHER" id="PTHR34184">
    <property type="entry name" value="UPF0718 PROTEIN YCGR"/>
    <property type="match status" value="1"/>
</dbReference>
<feature type="transmembrane region" description="Helical" evidence="7">
    <location>
        <begin position="236"/>
        <end position="257"/>
    </location>
</feature>
<dbReference type="EMBL" id="JAGGJZ010000002">
    <property type="protein sequence ID" value="MBP1889273.1"/>
    <property type="molecule type" value="Genomic_DNA"/>
</dbReference>
<comment type="similarity">
    <text evidence="2">Belongs to the UPF0718 family.</text>
</comment>
<dbReference type="RefSeq" id="WP_209795986.1">
    <property type="nucleotide sequence ID" value="NZ_JAGGJZ010000002.1"/>
</dbReference>
<dbReference type="Pfam" id="PF03773">
    <property type="entry name" value="ArsP_1"/>
    <property type="match status" value="1"/>
</dbReference>
<dbReference type="InterPro" id="IPR005524">
    <property type="entry name" value="DUF318"/>
</dbReference>
<reference evidence="8 9" key="1">
    <citation type="submission" date="2021-03" db="EMBL/GenBank/DDBJ databases">
        <title>Genomic Encyclopedia of Type Strains, Phase IV (KMG-IV): sequencing the most valuable type-strain genomes for metagenomic binning, comparative biology and taxonomic classification.</title>
        <authorList>
            <person name="Goeker M."/>
        </authorList>
    </citation>
    <scope>NUCLEOTIDE SEQUENCE [LARGE SCALE GENOMIC DNA]</scope>
    <source>
        <strain evidence="8 9">DSM 3984</strain>
    </source>
</reference>
<name>A0ABS4EZ43_9CLOT</name>
<sequence length="304" mass="33942">MIFNNIMTIFIGILLEAIPFILLGSLISSFIQLFISENFIAKIIPKNIFLALFFTSLLGIIFPVCECAIIPITKKLINKGVPLSIAITFMLSVPIVNPIVIMSTYYAFATNHSIFIFRTLFGILNSIIIGLIIHKTQKNYPLPIRDKEVSYYEKCTCGCDEVTFNNFSKIRLVLNHTTIELFSVSKYLIFGAFISTLFKVLIPKEILTSFGGSPFLSIIVMIFLAFTLSVCSEADAFIASTFIGKFTTGSILSFLVLGPMLDIKNLLMLLGNFKVKFVIKLSLYILITTIITTFLFNIIGGLQL</sequence>
<proteinExistence type="inferred from homology"/>
<keyword evidence="3" id="KW-1003">Cell membrane</keyword>
<evidence type="ECO:0000256" key="1">
    <source>
        <dbReference type="ARBA" id="ARBA00004651"/>
    </source>
</evidence>
<dbReference type="PANTHER" id="PTHR34184:SF4">
    <property type="entry name" value="UPF0718 PROTEIN YCGR"/>
    <property type="match status" value="1"/>
</dbReference>
<dbReference type="InterPro" id="IPR052923">
    <property type="entry name" value="UPF0718"/>
</dbReference>
<dbReference type="Proteomes" id="UP000783390">
    <property type="component" value="Unassembled WGS sequence"/>
</dbReference>
<evidence type="ECO:0000256" key="7">
    <source>
        <dbReference type="SAM" id="Phobius"/>
    </source>
</evidence>
<comment type="subcellular location">
    <subcellularLocation>
        <location evidence="1">Cell membrane</location>
        <topology evidence="1">Multi-pass membrane protein</topology>
    </subcellularLocation>
</comment>
<feature type="transmembrane region" description="Helical" evidence="7">
    <location>
        <begin position="115"/>
        <end position="133"/>
    </location>
</feature>
<evidence type="ECO:0000256" key="3">
    <source>
        <dbReference type="ARBA" id="ARBA00022475"/>
    </source>
</evidence>
<evidence type="ECO:0000256" key="2">
    <source>
        <dbReference type="ARBA" id="ARBA00006386"/>
    </source>
</evidence>
<accession>A0ABS4EZ43</accession>
<feature type="transmembrane region" description="Helical" evidence="7">
    <location>
        <begin position="277"/>
        <end position="299"/>
    </location>
</feature>
<feature type="transmembrane region" description="Helical" evidence="7">
    <location>
        <begin position="184"/>
        <end position="202"/>
    </location>
</feature>